<protein>
    <recommendedName>
        <fullName evidence="7">Transcription factor domain-containing protein</fullName>
    </recommendedName>
</protein>
<dbReference type="OrthoDB" id="424974at2759"/>
<keyword evidence="4" id="KW-0804">Transcription</keyword>
<proteinExistence type="predicted"/>
<reference evidence="6" key="1">
    <citation type="submission" date="2019-04" db="EMBL/GenBank/DDBJ databases">
        <title>Friends and foes A comparative genomics studyof 23 Aspergillus species from section Flavi.</title>
        <authorList>
            <consortium name="DOE Joint Genome Institute"/>
            <person name="Kjaerbolling I."/>
            <person name="Vesth T."/>
            <person name="Frisvad J.C."/>
            <person name="Nybo J.L."/>
            <person name="Theobald S."/>
            <person name="Kildgaard S."/>
            <person name="Isbrandt T."/>
            <person name="Kuo A."/>
            <person name="Sato A."/>
            <person name="Lyhne E.K."/>
            <person name="Kogle M.E."/>
            <person name="Wiebenga A."/>
            <person name="Kun R.S."/>
            <person name="Lubbers R.J."/>
            <person name="Makela M.R."/>
            <person name="Barry K."/>
            <person name="Chovatia M."/>
            <person name="Clum A."/>
            <person name="Daum C."/>
            <person name="Haridas S."/>
            <person name="He G."/>
            <person name="LaButti K."/>
            <person name="Lipzen A."/>
            <person name="Mondo S."/>
            <person name="Riley R."/>
            <person name="Salamov A."/>
            <person name="Simmons B.A."/>
            <person name="Magnuson J.K."/>
            <person name="Henrissat B."/>
            <person name="Mortensen U.H."/>
            <person name="Larsen T.O."/>
            <person name="Devries R.P."/>
            <person name="Grigoriev I.V."/>
            <person name="Machida M."/>
            <person name="Baker S.E."/>
            <person name="Andersen M.R."/>
        </authorList>
    </citation>
    <scope>NUCLEOTIDE SEQUENCE [LARGE SCALE GENOMIC DNA]</scope>
    <source>
        <strain evidence="6">IBT 14317</strain>
    </source>
</reference>
<accession>A0A5N7CJ34</accession>
<name>A0A5N7CJ34_PETAA</name>
<evidence type="ECO:0000256" key="4">
    <source>
        <dbReference type="ARBA" id="ARBA00023163"/>
    </source>
</evidence>
<comment type="subcellular location">
    <subcellularLocation>
        <location evidence="1">Nucleus</location>
    </subcellularLocation>
</comment>
<sequence>MPPWDTRSEFSSTISSLLLFESYSKVADQSIWDSIDRKGLGHRIFAQTLFHLCHCLLNHPFLLHLRLKPFGCKAPRSFAARALQMGVDHAVSLVGLLRDAFEAGCLVESSFYAYCFSIATGIFSVASHAAPDGVAYRPSEMLCHVHIGLEALERLAHLWVHAANMSVRLREFHAQSHCLTTLLDPACLADDLDPASEDMLWSMIDYALLGEDPRKTSQAMGSEIPILPSPTSWALDAEILAPVSSIVDASHGNLFSAMTPTLRLNEVEYFLNCSSPNNGVL</sequence>
<evidence type="ECO:0000256" key="2">
    <source>
        <dbReference type="ARBA" id="ARBA00022723"/>
    </source>
</evidence>
<dbReference type="CDD" id="cd12148">
    <property type="entry name" value="fungal_TF_MHR"/>
    <property type="match status" value="1"/>
</dbReference>
<evidence type="ECO:0000256" key="3">
    <source>
        <dbReference type="ARBA" id="ARBA00023015"/>
    </source>
</evidence>
<dbReference type="GO" id="GO:0046872">
    <property type="term" value="F:metal ion binding"/>
    <property type="evidence" value="ECO:0007669"/>
    <property type="project" value="UniProtKB-KW"/>
</dbReference>
<dbReference type="AlphaFoldDB" id="A0A5N7CJ34"/>
<dbReference type="PANTHER" id="PTHR47338">
    <property type="entry name" value="ZN(II)2CYS6 TRANSCRIPTION FACTOR (EUROFUNG)-RELATED"/>
    <property type="match status" value="1"/>
</dbReference>
<gene>
    <name evidence="6" type="ORF">BDV23DRAFT_29129</name>
</gene>
<keyword evidence="2" id="KW-0479">Metal-binding</keyword>
<dbReference type="EMBL" id="ML735227">
    <property type="protein sequence ID" value="KAE8393877.1"/>
    <property type="molecule type" value="Genomic_DNA"/>
</dbReference>
<dbReference type="GO" id="GO:0005634">
    <property type="term" value="C:nucleus"/>
    <property type="evidence" value="ECO:0007669"/>
    <property type="project" value="UniProtKB-SubCell"/>
</dbReference>
<organism evidence="6">
    <name type="scientific">Petromyces alliaceus</name>
    <name type="common">Aspergillus alliaceus</name>
    <dbReference type="NCBI Taxonomy" id="209559"/>
    <lineage>
        <taxon>Eukaryota</taxon>
        <taxon>Fungi</taxon>
        <taxon>Dikarya</taxon>
        <taxon>Ascomycota</taxon>
        <taxon>Pezizomycotina</taxon>
        <taxon>Eurotiomycetes</taxon>
        <taxon>Eurotiomycetidae</taxon>
        <taxon>Eurotiales</taxon>
        <taxon>Aspergillaceae</taxon>
        <taxon>Aspergillus</taxon>
        <taxon>Aspergillus subgen. Circumdati</taxon>
    </lineage>
</organism>
<evidence type="ECO:0008006" key="7">
    <source>
        <dbReference type="Google" id="ProtNLM"/>
    </source>
</evidence>
<evidence type="ECO:0000313" key="6">
    <source>
        <dbReference type="EMBL" id="KAE8393877.1"/>
    </source>
</evidence>
<dbReference type="Proteomes" id="UP000326877">
    <property type="component" value="Unassembled WGS sequence"/>
</dbReference>
<keyword evidence="3" id="KW-0805">Transcription regulation</keyword>
<keyword evidence="5" id="KW-0539">Nucleus</keyword>
<dbReference type="PANTHER" id="PTHR47338:SF4">
    <property type="entry name" value="ZN(II)2CYS6 TRANSCRIPTION FACTOR (EUROFUNG)"/>
    <property type="match status" value="1"/>
</dbReference>
<dbReference type="InterPro" id="IPR050815">
    <property type="entry name" value="TF_fung"/>
</dbReference>
<evidence type="ECO:0000256" key="1">
    <source>
        <dbReference type="ARBA" id="ARBA00004123"/>
    </source>
</evidence>
<dbReference type="GO" id="GO:0000981">
    <property type="term" value="F:DNA-binding transcription factor activity, RNA polymerase II-specific"/>
    <property type="evidence" value="ECO:0007669"/>
    <property type="project" value="InterPro"/>
</dbReference>
<evidence type="ECO:0000256" key="5">
    <source>
        <dbReference type="ARBA" id="ARBA00023242"/>
    </source>
</evidence>